<feature type="compositionally biased region" description="Acidic residues" evidence="4">
    <location>
        <begin position="21"/>
        <end position="33"/>
    </location>
</feature>
<name>A0A834XT84_APHGI</name>
<dbReference type="InterPro" id="IPR039151">
    <property type="entry name" value="INTU"/>
</dbReference>
<comment type="caution">
    <text evidence="8">The sequence shown here is derived from an EMBL/GenBank/DDBJ whole genome shotgun (WGS) entry which is preliminary data.</text>
</comment>
<keyword evidence="3" id="KW-0963">Cytoplasm</keyword>
<evidence type="ECO:0000256" key="2">
    <source>
        <dbReference type="ARBA" id="ARBA00022473"/>
    </source>
</evidence>
<evidence type="ECO:0000259" key="6">
    <source>
        <dbReference type="Pfam" id="PF19032"/>
    </source>
</evidence>
<dbReference type="OrthoDB" id="10263272at2759"/>
<sequence>MSVSDSKNLLKQEDRKMTKENEDDWWESDDESSCESYYSDSGSSIAEWETEIGAHGEVFYIESYPDDNKKQQQQQIEPVESPVQELNRRRSTRAGKLMRLIRRRESKRYSTRIKKTNKNIDNTTNNITNKEVKFHDYQAGEIRHVLLSIDPDKCKKLGRRATLCEAYLGIIPGTFSDKIRVMVSGFIPNNDIIKNKNIKIGDWLKSIDEHEITTDNLELLLSNIIKPCCVKLELQRVAGVEVTVEESSLLNIPKKSARVKRLIDKKDSNKLAEILLNYSFSVLYLNTNDLEENGAEYQGVVYAYPKKNNKPHSLLCTSRGAFITLNHLSPDTFGSTPSSTTIKYNNEIINIFYLSANNDNKELLLISIPDKYYSLDESTKLINNIIRYLNYIYKNINLAFAEINHDYLNHFFTLLFSCIINITIDNDDDPTIKKNIFEFESIIEAAHFINLPKDAKIQIDAALNEMEAMDYRDWNEDPMDCQRLYTILGSCIYHKSYLLSSHLPCDDLLDINSFLRLNGLLNLVENESIKSMVIWRKIYPTLINKLTADNKILTSNGKYFILIVGFDNDLLAVLVESGGCTTLPDDNEGPDVFYVEEAQETLKHIQKIGISNLADKWISSNTRPETIDVNDKNSTSIKSTITDNLLGFIKSNDNNQTTTVKINNSTPKVPEVTSILKKKSPEQSPIMSGSSIYSLQTSEDSISQGTSAVSEISDDTIGPILGRRATREMYQTSSKNSDDSDDDDDGGDDTSDVDNYRNDSQTCTLNLSDIRENLLNQAEYIAPIKLTAGLKNSLFHFVHLDSLEGLLLSSRIINNSNKNSDIIAIFNKTAHCIHKLFNNSVRFKNMINTEVDKTLINKNLVAIKEHGILFELGDLTFWVVGRLYAAPNITEFYVCYQDTTPQNLVEMAFRLNEISNY</sequence>
<feature type="domain" description="CCZ1/INTU/HPS4 third Longin" evidence="7">
    <location>
        <begin position="791"/>
        <end position="911"/>
    </location>
</feature>
<evidence type="ECO:0000256" key="1">
    <source>
        <dbReference type="ARBA" id="ARBA00004496"/>
    </source>
</evidence>
<dbReference type="InterPro" id="IPR043988">
    <property type="entry name" value="CCZ1/INTU_longin_2"/>
</dbReference>
<protein>
    <recommendedName>
        <fullName evidence="10">Inturned planar cell polarity effector homolog</fullName>
    </recommendedName>
</protein>
<evidence type="ECO:0008006" key="10">
    <source>
        <dbReference type="Google" id="ProtNLM"/>
    </source>
</evidence>
<evidence type="ECO:0000256" key="3">
    <source>
        <dbReference type="ARBA" id="ARBA00022490"/>
    </source>
</evidence>
<dbReference type="PANTHER" id="PTHR21082:SF4">
    <property type="entry name" value="PROTEIN INTURNED"/>
    <property type="match status" value="1"/>
</dbReference>
<feature type="domain" description="CCZ1/INTU/HSP4 first Longin" evidence="5">
    <location>
        <begin position="280"/>
        <end position="392"/>
    </location>
</feature>
<dbReference type="Pfam" id="PF19032">
    <property type="entry name" value="Intu_longin_2"/>
    <property type="match status" value="1"/>
</dbReference>
<reference evidence="8 9" key="1">
    <citation type="submission" date="2020-08" db="EMBL/GenBank/DDBJ databases">
        <title>Aphidius gifuensis genome sequencing and assembly.</title>
        <authorList>
            <person name="Du Z."/>
        </authorList>
    </citation>
    <scope>NUCLEOTIDE SEQUENCE [LARGE SCALE GENOMIC DNA]</scope>
    <source>
        <strain evidence="8">YNYX2018</strain>
        <tissue evidence="8">Adults</tissue>
    </source>
</reference>
<dbReference type="InterPro" id="IPR043987">
    <property type="entry name" value="CCZ1/INTU/HSP4_longin_1"/>
</dbReference>
<feature type="region of interest" description="Disordered" evidence="4">
    <location>
        <begin position="704"/>
        <end position="758"/>
    </location>
</feature>
<dbReference type="GO" id="GO:0060271">
    <property type="term" value="P:cilium assembly"/>
    <property type="evidence" value="ECO:0007669"/>
    <property type="project" value="InterPro"/>
</dbReference>
<accession>A0A834XT84</accession>
<dbReference type="EMBL" id="JACMRX010000003">
    <property type="protein sequence ID" value="KAF7993028.1"/>
    <property type="molecule type" value="Genomic_DNA"/>
</dbReference>
<proteinExistence type="predicted"/>
<dbReference type="Pfam" id="PF19033">
    <property type="entry name" value="Intu_longin_3"/>
    <property type="match status" value="1"/>
</dbReference>
<evidence type="ECO:0000259" key="7">
    <source>
        <dbReference type="Pfam" id="PF19033"/>
    </source>
</evidence>
<dbReference type="GO" id="GO:0001736">
    <property type="term" value="P:establishment of planar polarity"/>
    <property type="evidence" value="ECO:0007669"/>
    <property type="project" value="InterPro"/>
</dbReference>
<dbReference type="GO" id="GO:0005737">
    <property type="term" value="C:cytoplasm"/>
    <property type="evidence" value="ECO:0007669"/>
    <property type="project" value="UniProtKB-SubCell"/>
</dbReference>
<feature type="region of interest" description="Disordered" evidence="4">
    <location>
        <begin position="1"/>
        <end position="40"/>
    </location>
</feature>
<dbReference type="GO" id="GO:0016192">
    <property type="term" value="P:vesicle-mediated transport"/>
    <property type="evidence" value="ECO:0007669"/>
    <property type="project" value="InterPro"/>
</dbReference>
<dbReference type="GO" id="GO:0005929">
    <property type="term" value="C:cilium"/>
    <property type="evidence" value="ECO:0007669"/>
    <property type="project" value="TreeGrafter"/>
</dbReference>
<evidence type="ECO:0000259" key="5">
    <source>
        <dbReference type="Pfam" id="PF19031"/>
    </source>
</evidence>
<evidence type="ECO:0000256" key="4">
    <source>
        <dbReference type="SAM" id="MobiDB-lite"/>
    </source>
</evidence>
<feature type="region of interest" description="Disordered" evidence="4">
    <location>
        <begin position="66"/>
        <end position="89"/>
    </location>
</feature>
<organism evidence="8 9">
    <name type="scientific">Aphidius gifuensis</name>
    <name type="common">Parasitoid wasp</name>
    <dbReference type="NCBI Taxonomy" id="684658"/>
    <lineage>
        <taxon>Eukaryota</taxon>
        <taxon>Metazoa</taxon>
        <taxon>Ecdysozoa</taxon>
        <taxon>Arthropoda</taxon>
        <taxon>Hexapoda</taxon>
        <taxon>Insecta</taxon>
        <taxon>Pterygota</taxon>
        <taxon>Neoptera</taxon>
        <taxon>Endopterygota</taxon>
        <taxon>Hymenoptera</taxon>
        <taxon>Apocrita</taxon>
        <taxon>Ichneumonoidea</taxon>
        <taxon>Braconidae</taxon>
        <taxon>Aphidiinae</taxon>
        <taxon>Aphidius</taxon>
    </lineage>
</organism>
<dbReference type="InterPro" id="IPR043989">
    <property type="entry name" value="CCZ1/INTU/HSP4_longin_3"/>
</dbReference>
<comment type="subcellular location">
    <subcellularLocation>
        <location evidence="1">Cytoplasm</location>
    </subcellularLocation>
</comment>
<keyword evidence="2" id="KW-0217">Developmental protein</keyword>
<feature type="compositionally biased region" description="Basic and acidic residues" evidence="4">
    <location>
        <begin position="8"/>
        <end position="20"/>
    </location>
</feature>
<evidence type="ECO:0000313" key="9">
    <source>
        <dbReference type="Proteomes" id="UP000639338"/>
    </source>
</evidence>
<dbReference type="PANTHER" id="PTHR21082">
    <property type="entry name" value="PROTEIN INTURNED"/>
    <property type="match status" value="1"/>
</dbReference>
<dbReference type="Pfam" id="PF19031">
    <property type="entry name" value="Intu_longin_1"/>
    <property type="match status" value="1"/>
</dbReference>
<dbReference type="GO" id="GO:0007399">
    <property type="term" value="P:nervous system development"/>
    <property type="evidence" value="ECO:0007669"/>
    <property type="project" value="TreeGrafter"/>
</dbReference>
<feature type="compositionally biased region" description="Acidic residues" evidence="4">
    <location>
        <begin position="739"/>
        <end position="752"/>
    </location>
</feature>
<keyword evidence="9" id="KW-1185">Reference proteome</keyword>
<feature type="domain" description="CCZ1/INTU second Longin" evidence="6">
    <location>
        <begin position="487"/>
        <end position="603"/>
    </location>
</feature>
<evidence type="ECO:0000313" key="8">
    <source>
        <dbReference type="EMBL" id="KAF7993028.1"/>
    </source>
</evidence>
<dbReference type="Proteomes" id="UP000639338">
    <property type="component" value="Unassembled WGS sequence"/>
</dbReference>
<dbReference type="AlphaFoldDB" id="A0A834XT84"/>
<gene>
    <name evidence="8" type="ORF">HCN44_005809</name>
</gene>